<dbReference type="EMBL" id="UGQA01000001">
    <property type="protein sequence ID" value="STY95083.1"/>
    <property type="molecule type" value="Genomic_DNA"/>
</dbReference>
<dbReference type="Proteomes" id="UP000255193">
    <property type="component" value="Unassembled WGS sequence"/>
</dbReference>
<feature type="domain" description="HTH cro/C1-type" evidence="1">
    <location>
        <begin position="10"/>
        <end position="63"/>
    </location>
</feature>
<dbReference type="SMART" id="SM00530">
    <property type="entry name" value="HTH_XRE"/>
    <property type="match status" value="1"/>
</dbReference>
<dbReference type="Gene3D" id="1.10.260.40">
    <property type="entry name" value="lambda repressor-like DNA-binding domains"/>
    <property type="match status" value="1"/>
</dbReference>
<dbReference type="AlphaFoldDB" id="A0A378Q2J8"/>
<evidence type="ECO:0000259" key="1">
    <source>
        <dbReference type="PROSITE" id="PS50943"/>
    </source>
</evidence>
<dbReference type="CDD" id="cd00093">
    <property type="entry name" value="HTH_XRE"/>
    <property type="match status" value="1"/>
</dbReference>
<sequence length="108" mass="12056">MFNLGLGDRLVAERRRLGLHQTQVSEQLGVSVVTLSNYENGKRVPDVAMLAAMAQIGYDVRYLLWAARSDGQDGSLSDGEVRWLGLYQALSDDDRERVQTMVEALVSR</sequence>
<dbReference type="InterPro" id="IPR001387">
    <property type="entry name" value="Cro/C1-type_HTH"/>
</dbReference>
<organism evidence="2 3">
    <name type="scientific">Faucicola atlantae</name>
    <dbReference type="NCBI Taxonomy" id="34059"/>
    <lineage>
        <taxon>Bacteria</taxon>
        <taxon>Pseudomonadati</taxon>
        <taxon>Pseudomonadota</taxon>
        <taxon>Gammaproteobacteria</taxon>
        <taxon>Moraxellales</taxon>
        <taxon>Moraxellaceae</taxon>
        <taxon>Faucicola</taxon>
    </lineage>
</organism>
<dbReference type="PROSITE" id="PS50943">
    <property type="entry name" value="HTH_CROC1"/>
    <property type="match status" value="1"/>
</dbReference>
<evidence type="ECO:0000313" key="3">
    <source>
        <dbReference type="Proteomes" id="UP000255193"/>
    </source>
</evidence>
<name>A0A378Q2J8_9GAMM</name>
<proteinExistence type="predicted"/>
<dbReference type="SUPFAM" id="SSF47413">
    <property type="entry name" value="lambda repressor-like DNA-binding domains"/>
    <property type="match status" value="1"/>
</dbReference>
<dbReference type="RefSeq" id="WP_067056279.1">
    <property type="nucleotide sequence ID" value="NZ_MXAO01000048.1"/>
</dbReference>
<dbReference type="GO" id="GO:0003677">
    <property type="term" value="F:DNA binding"/>
    <property type="evidence" value="ECO:0007669"/>
    <property type="project" value="InterPro"/>
</dbReference>
<dbReference type="Pfam" id="PF01381">
    <property type="entry name" value="HTH_3"/>
    <property type="match status" value="1"/>
</dbReference>
<gene>
    <name evidence="2" type="ORF">NCTC11091_00869</name>
</gene>
<protein>
    <submittedName>
        <fullName evidence="2">Transcriptional repressor DicA</fullName>
    </submittedName>
</protein>
<reference evidence="2 3" key="1">
    <citation type="submission" date="2018-06" db="EMBL/GenBank/DDBJ databases">
        <authorList>
            <consortium name="Pathogen Informatics"/>
            <person name="Doyle S."/>
        </authorList>
    </citation>
    <scope>NUCLEOTIDE SEQUENCE [LARGE SCALE GENOMIC DNA]</scope>
    <source>
        <strain evidence="2 3">NCTC11091</strain>
    </source>
</reference>
<accession>A0A378Q2J8</accession>
<dbReference type="InterPro" id="IPR010982">
    <property type="entry name" value="Lambda_DNA-bd_dom_sf"/>
</dbReference>
<evidence type="ECO:0000313" key="2">
    <source>
        <dbReference type="EMBL" id="STY95083.1"/>
    </source>
</evidence>